<evidence type="ECO:0000313" key="1">
    <source>
        <dbReference type="EMBL" id="MBA4495951.1"/>
    </source>
</evidence>
<accession>A0A7W1WTU4</accession>
<dbReference type="Proteomes" id="UP000535491">
    <property type="component" value="Unassembled WGS sequence"/>
</dbReference>
<dbReference type="RefSeq" id="WP_181753933.1">
    <property type="nucleotide sequence ID" value="NZ_JACEIQ010000021.1"/>
</dbReference>
<dbReference type="EMBL" id="JACEIQ010000021">
    <property type="protein sequence ID" value="MBA4495951.1"/>
    <property type="molecule type" value="Genomic_DNA"/>
</dbReference>
<reference evidence="1 2" key="1">
    <citation type="submission" date="2020-07" db="EMBL/GenBank/DDBJ databases">
        <authorList>
            <person name="Feng H."/>
        </authorList>
    </citation>
    <scope>NUCLEOTIDE SEQUENCE [LARGE SCALE GENOMIC DNA]</scope>
    <source>
        <strain evidence="2">s-10</strain>
    </source>
</reference>
<comment type="caution">
    <text evidence="1">The sequence shown here is derived from an EMBL/GenBank/DDBJ whole genome shotgun (WGS) entry which is preliminary data.</text>
</comment>
<dbReference type="AlphaFoldDB" id="A0A7W1WTU4"/>
<sequence length="58" mass="6239">MKKVQIESEGLSLPANREEIPRINSALVAAGINVSAIQTATQSLEEKFLQVTSRENAG</sequence>
<name>A0A7W1WTU4_9BACL</name>
<protein>
    <submittedName>
        <fullName evidence="1">Uncharacterized protein</fullName>
    </submittedName>
</protein>
<organism evidence="1 2">
    <name type="scientific">Paenactinomyces guangxiensis</name>
    <dbReference type="NCBI Taxonomy" id="1490290"/>
    <lineage>
        <taxon>Bacteria</taxon>
        <taxon>Bacillati</taxon>
        <taxon>Bacillota</taxon>
        <taxon>Bacilli</taxon>
        <taxon>Bacillales</taxon>
        <taxon>Thermoactinomycetaceae</taxon>
        <taxon>Paenactinomyces</taxon>
    </lineage>
</organism>
<keyword evidence="2" id="KW-1185">Reference proteome</keyword>
<proteinExistence type="predicted"/>
<evidence type="ECO:0000313" key="2">
    <source>
        <dbReference type="Proteomes" id="UP000535491"/>
    </source>
</evidence>
<gene>
    <name evidence="1" type="ORF">H1191_16800</name>
</gene>